<dbReference type="KEGG" id="vg:26641041"/>
<dbReference type="RefSeq" id="YP_009214624.1">
    <property type="nucleotide sequence ID" value="NC_028962.1"/>
</dbReference>
<organism evidence="2 3">
    <name type="scientific">Staphylococcus phage vB_SepM_ phiIPLA-C1C</name>
    <dbReference type="NCBI Taxonomy" id="1572704"/>
    <lineage>
        <taxon>Viruses</taxon>
        <taxon>Duplodnaviria</taxon>
        <taxon>Heunggongvirae</taxon>
        <taxon>Uroviricota</taxon>
        <taxon>Caudoviricetes</taxon>
        <taxon>Herelleviridae</taxon>
        <taxon>Twortvirinae</taxon>
        <taxon>Sepunavirus</taxon>
        <taxon>Sepunavirus IPLAC1C</taxon>
    </lineage>
</organism>
<name>A0A0D3MVN0_9CAUD</name>
<evidence type="ECO:0000313" key="2">
    <source>
        <dbReference type="EMBL" id="AJA42344.1"/>
    </source>
</evidence>
<proteinExistence type="predicted"/>
<evidence type="ECO:0000313" key="3">
    <source>
        <dbReference type="Proteomes" id="UP000032689"/>
    </source>
</evidence>
<dbReference type="Proteomes" id="UP000032689">
    <property type="component" value="Segment"/>
</dbReference>
<feature type="region of interest" description="Disordered" evidence="1">
    <location>
        <begin position="70"/>
        <end position="92"/>
    </location>
</feature>
<sequence length="92" mass="9674">MAKKLVAYNKQGEKLATGEPVESGKATVQLTGLTPETTYAKGDYQVAIDVDGREGNKVDVPEFTTQATPVAEPENVEAGETTDTTADISADV</sequence>
<dbReference type="EMBL" id="KP027447">
    <property type="protein sequence ID" value="AJA42344.1"/>
    <property type="molecule type" value="Genomic_DNA"/>
</dbReference>
<accession>A0A0D3MVN0</accession>
<protein>
    <submittedName>
        <fullName evidence="2">Tail protein</fullName>
    </submittedName>
</protein>
<reference evidence="2 3" key="1">
    <citation type="journal article" date="2015" name="Appl. Environ. Microbiol.">
        <title>Two Phages, phiIPLA-RODI and phiIPLA-C1C, Lyse Mono- and Dual-Species Staphylococcal Biofilms.</title>
        <authorList>
            <person name="Gutierrez D."/>
            <person name="Vandenheuvel D."/>
            <person name="Martinez B."/>
            <person name="Rodriguez A."/>
            <person name="Lavigne R."/>
            <person name="Garcia P."/>
        </authorList>
    </citation>
    <scope>NUCLEOTIDE SEQUENCE [LARGE SCALE GENOMIC DNA]</scope>
</reference>
<evidence type="ECO:0000256" key="1">
    <source>
        <dbReference type="SAM" id="MobiDB-lite"/>
    </source>
</evidence>
<dbReference type="GeneID" id="26641041"/>
<keyword evidence="3" id="KW-1185">Reference proteome</keyword>
<feature type="compositionally biased region" description="Polar residues" evidence="1">
    <location>
        <begin position="81"/>
        <end position="92"/>
    </location>
</feature>
<dbReference type="OrthoDB" id="21792at10239"/>